<dbReference type="SUPFAM" id="SSF53901">
    <property type="entry name" value="Thiolase-like"/>
    <property type="match status" value="1"/>
</dbReference>
<dbReference type="Proteomes" id="UP001180556">
    <property type="component" value="Unassembled WGS sequence"/>
</dbReference>
<dbReference type="SUPFAM" id="SSF52151">
    <property type="entry name" value="FabD/lysophospholipase-like"/>
    <property type="match status" value="1"/>
</dbReference>
<evidence type="ECO:0000256" key="6">
    <source>
        <dbReference type="ARBA" id="ARBA00023268"/>
    </source>
</evidence>
<evidence type="ECO:0000313" key="14">
    <source>
        <dbReference type="Proteomes" id="UP001180556"/>
    </source>
</evidence>
<dbReference type="Gene3D" id="3.30.70.250">
    <property type="entry name" value="Malonyl-CoA ACP transacylase, ACP-binding"/>
    <property type="match status" value="1"/>
</dbReference>
<evidence type="ECO:0000313" key="13">
    <source>
        <dbReference type="EMBL" id="MDT0494212.1"/>
    </source>
</evidence>
<dbReference type="Gene3D" id="3.10.129.110">
    <property type="entry name" value="Polyketide synthase dehydratase"/>
    <property type="match status" value="1"/>
</dbReference>
<dbReference type="InterPro" id="IPR006162">
    <property type="entry name" value="Ppantetheine_attach_site"/>
</dbReference>
<keyword evidence="3" id="KW-0597">Phosphoprotein</keyword>
<dbReference type="InterPro" id="IPR020841">
    <property type="entry name" value="PKS_Beta-ketoAc_synthase_dom"/>
</dbReference>
<dbReference type="SMART" id="SM00826">
    <property type="entry name" value="PKS_DH"/>
    <property type="match status" value="1"/>
</dbReference>
<keyword evidence="4" id="KW-0808">Transferase</keyword>
<dbReference type="PROSITE" id="PS50075">
    <property type="entry name" value="CARRIER"/>
    <property type="match status" value="1"/>
</dbReference>
<dbReference type="InterPro" id="IPR032821">
    <property type="entry name" value="PKS_assoc"/>
</dbReference>
<organism evidence="13 14">
    <name type="scientific">Streptomyces stephensoniae</name>
    <dbReference type="NCBI Taxonomy" id="3375367"/>
    <lineage>
        <taxon>Bacteria</taxon>
        <taxon>Bacillati</taxon>
        <taxon>Actinomycetota</taxon>
        <taxon>Actinomycetes</taxon>
        <taxon>Kitasatosporales</taxon>
        <taxon>Streptomycetaceae</taxon>
        <taxon>Streptomyces</taxon>
    </lineage>
</organism>
<dbReference type="Pfam" id="PF14765">
    <property type="entry name" value="PS-DH"/>
    <property type="match status" value="1"/>
</dbReference>
<dbReference type="Pfam" id="PF08659">
    <property type="entry name" value="KR"/>
    <property type="match status" value="1"/>
</dbReference>
<dbReference type="InterPro" id="IPR020806">
    <property type="entry name" value="PKS_PP-bd"/>
</dbReference>
<dbReference type="InterPro" id="IPR057326">
    <property type="entry name" value="KR_dom"/>
</dbReference>
<evidence type="ECO:0000256" key="7">
    <source>
        <dbReference type="ARBA" id="ARBA00023315"/>
    </source>
</evidence>
<dbReference type="PANTHER" id="PTHR43775">
    <property type="entry name" value="FATTY ACID SYNTHASE"/>
    <property type="match status" value="1"/>
</dbReference>
<dbReference type="Pfam" id="PF00550">
    <property type="entry name" value="PP-binding"/>
    <property type="match status" value="1"/>
</dbReference>
<dbReference type="InterPro" id="IPR013968">
    <property type="entry name" value="PKS_KR"/>
</dbReference>
<proteinExistence type="predicted"/>
<comment type="pathway">
    <text evidence="1">Antibiotic biosynthesis.</text>
</comment>
<evidence type="ECO:0000256" key="9">
    <source>
        <dbReference type="SAM" id="MobiDB-lite"/>
    </source>
</evidence>
<dbReference type="Gene3D" id="3.40.366.10">
    <property type="entry name" value="Malonyl-Coenzyme A Acyl Carrier Protein, domain 2"/>
    <property type="match status" value="1"/>
</dbReference>
<dbReference type="SUPFAM" id="SSF47336">
    <property type="entry name" value="ACP-like"/>
    <property type="match status" value="1"/>
</dbReference>
<feature type="domain" description="Ketosynthase family 3 (KS3)" evidence="11">
    <location>
        <begin position="21"/>
        <end position="449"/>
    </location>
</feature>
<feature type="active site" description="Proton donor; for dehydratase activity" evidence="8">
    <location>
        <position position="1599"/>
    </location>
</feature>
<dbReference type="Pfam" id="PF00109">
    <property type="entry name" value="ketoacyl-synt"/>
    <property type="match status" value="1"/>
</dbReference>
<feature type="domain" description="PKS/mFAS DH" evidence="12">
    <location>
        <begin position="1400"/>
        <end position="1679"/>
    </location>
</feature>
<dbReference type="SMART" id="SM00822">
    <property type="entry name" value="PKS_KR"/>
    <property type="match status" value="1"/>
</dbReference>
<dbReference type="InterPro" id="IPR014043">
    <property type="entry name" value="Acyl_transferase_dom"/>
</dbReference>
<feature type="region of interest" description="C-terminal hotdog fold" evidence="8">
    <location>
        <begin position="1539"/>
        <end position="1679"/>
    </location>
</feature>
<dbReference type="InterPro" id="IPR018201">
    <property type="entry name" value="Ketoacyl_synth_AS"/>
</dbReference>
<dbReference type="Pfam" id="PF16197">
    <property type="entry name" value="KAsynt_C_assoc"/>
    <property type="match status" value="1"/>
</dbReference>
<evidence type="ECO:0000256" key="3">
    <source>
        <dbReference type="ARBA" id="ARBA00022553"/>
    </source>
</evidence>
<dbReference type="Pfam" id="PF21089">
    <property type="entry name" value="PKS_DH_N"/>
    <property type="match status" value="1"/>
</dbReference>
<reference evidence="14" key="1">
    <citation type="submission" date="2023-07" db="EMBL/GenBank/DDBJ databases">
        <title>30 novel species of actinomycetes from the DSMZ collection.</title>
        <authorList>
            <person name="Nouioui I."/>
        </authorList>
    </citation>
    <scope>NUCLEOTIDE SEQUENCE [LARGE SCALE GENOMIC DNA]</scope>
    <source>
        <strain evidence="14">DSM 40932</strain>
    </source>
</reference>
<dbReference type="Gene3D" id="1.10.1200.10">
    <property type="entry name" value="ACP-like"/>
    <property type="match status" value="1"/>
</dbReference>
<dbReference type="SMART" id="SM00827">
    <property type="entry name" value="PKS_AT"/>
    <property type="match status" value="1"/>
</dbReference>
<keyword evidence="7" id="KW-0012">Acyltransferase</keyword>
<evidence type="ECO:0000259" key="12">
    <source>
        <dbReference type="PROSITE" id="PS52019"/>
    </source>
</evidence>
<dbReference type="InterPro" id="IPR001227">
    <property type="entry name" value="Ac_transferase_dom_sf"/>
</dbReference>
<dbReference type="InterPro" id="IPR036291">
    <property type="entry name" value="NAD(P)-bd_dom_sf"/>
</dbReference>
<dbReference type="SUPFAM" id="SSF51735">
    <property type="entry name" value="NAD(P)-binding Rossmann-fold domains"/>
    <property type="match status" value="2"/>
</dbReference>
<dbReference type="InterPro" id="IPR042104">
    <property type="entry name" value="PKS_dehydratase_sf"/>
</dbReference>
<keyword evidence="6" id="KW-0511">Multifunctional enzyme</keyword>
<dbReference type="InterPro" id="IPR049552">
    <property type="entry name" value="PKS_DH_N"/>
</dbReference>
<evidence type="ECO:0000259" key="10">
    <source>
        <dbReference type="PROSITE" id="PS50075"/>
    </source>
</evidence>
<dbReference type="Pfam" id="PF02801">
    <property type="entry name" value="Ketoacyl-synt_C"/>
    <property type="match status" value="1"/>
</dbReference>
<dbReference type="InterPro" id="IPR016035">
    <property type="entry name" value="Acyl_Trfase/lysoPLipase"/>
</dbReference>
<evidence type="ECO:0000259" key="11">
    <source>
        <dbReference type="PROSITE" id="PS52004"/>
    </source>
</evidence>
<dbReference type="RefSeq" id="WP_311605097.1">
    <property type="nucleotide sequence ID" value="NZ_JAVRFG010000046.1"/>
</dbReference>
<dbReference type="InterPro" id="IPR016036">
    <property type="entry name" value="Malonyl_transacylase_ACP-bd"/>
</dbReference>
<sequence>MTTPYDSPGGAHDVLGGADDIEPIAIVGMACRLPGAADVDALWRNLVDGVVSTRTLSRAELLAAGVPPETADDPSYVPVVSALDHPESFDPGFFGMTRREAELADPQIRLFMELANTALEHGGYDPKRFEGDIGVWGGVGPTRYFYRHLGGNRAVLDALDGSMALSNANLADYVTTTTSYHLDLRGPSISVHTACSTSLVAVHTACESLRGGECDLALAGGASIELPLHHGYRHTEGGVESEDGRCRPFDAAATGTVWASGGAMVLLKRLSDALADGDHVHAVIRGSAVNNDGADKVGFTAPSVEGQAAAVTTALSVAGVDPRTVGYVEAHGTATGLGDPIEVRALSQAYGRGTGDRGWCGLSSLKSNMGHLSQAAGAAGLIKAALSLRHRMIPASVGYESPNPAIDFDSGPFYVNATLAKWDTDGTPRRAGVSSFGIGGTNAHVILEEAPPVPAGTPSERPAHLLQLSARTPEALATAVDELAAHLADRPGLALADVAHTLRTGRREHRHRTAVVATDTASAVAALRAGKRRPTGEAARQRPQLAWLFSGQGSQYAGMGAELYRTEPVFRDAVDACAALLVPELGLDIRTLLFADGGGPDAETARAEQEAADEKLRRTRYTQPALFTVEYALAVLWRSWGHSPDAMVGHSIGEYVAATLAGVFELPDALRLVALRGRLMDGLPAGAMLAVQLGADEVAPRLPAALSVATVNGPGVCVVAGPPGAVEAFAAELKADGHRSRELRTSHAFHSAMMEPVLAEFTAAVASVERRAPQLRFLSNVTGTWFTEEDAADPAYWSRHLRSTVLFGECVATLLAEDTWAFVECGPGRQLAGLVRMQTGRDALVLPSLPGPTESADGAAVCYTAAGTLWTRGFPLDPEAFGQRAARVPLPVYPYERVRCWVEPDPPQAVAATAGDASAVDAADLVPAEPAEWFQVPVWRRLAPAPGARPAAACVLFDPEDGSDGHGGGDGLYAALTRGGTAVTRVRPGSGYAHDGAGTHTVRPADPDDYLALVRALKTDGVLTGAEGVRIVHAWPLAPAAGEEPVAAAWATQERGYLSLVCLARALAAEAADLPVHLDVVTAGVHDVVGGDARHPEHATVAGAVLAVNRELPAVTARHLDLDAGQALSARGAEQAVAALWRDPGPDRDRPLALRGGRLWVRGFDRAPLPEAGDGPWRTGGVYLVTGGYDGLGLAVAEELASRFRARLVLLGRSGLPPRDRWDALRSTSGRAGTAVAAVERMEAAGAEVLTVAADVCDPAALRRVRAELLERFGRLDGVIHAAGLPGDGMLEVKPLDVARAVLAPKMAGTLALEAVFGDLPLDTVVLFSSLSSVVGGIGDTDYIGANAFLDAYAASAHGWSAPVSSLGWGAWARIGMAARSTARAFLERPTASGGLPVAHPVLTELVPASDGSPAYCRGIISAEQHWLLDEHRIGGVPVMPGTGQLELVRAAVAAWRPAPDEDSELELTDIAFTEPVTAPDGTRTEVRVALWADADGTEFALSTVRDGTLRSHTRGRAAWVRPEPAAPVDTVAVRERCAEVERAADLFNSRLDENPVLTFGPRWRCLREAWIGDDEEIVRLAPAGADGLGWPLHPVLLDVATMPLGPGGGGSRLPIGYGRVRVHAPLDTAVWVYRSRDGAHADDASVISWDFTVTDAAGRPLVTVGDFMLRIVRPEASRAAVAAPPEPVTQDTGPADPWAILPADGLEALHRVVAATPAAHVLIAPGRYDGMLRGSAERAERALAVLRGESVEPAAATAASGLPGSSGPSGADAADGDDLVAVIGRIWSAVLGEQDLSEDDDFFELGGNSLVAVQLVAQIRRATGVRMPIRTLFDAPTIAGMAARIAELRERDAQERDARERDAADRPERATPPPAPAAPGGMTIPVLPRPS</sequence>
<feature type="domain" description="Carrier" evidence="10">
    <location>
        <begin position="1775"/>
        <end position="1850"/>
    </location>
</feature>
<feature type="active site" description="Proton acceptor; for dehydratase activity" evidence="8">
    <location>
        <position position="1432"/>
    </location>
</feature>
<evidence type="ECO:0000256" key="2">
    <source>
        <dbReference type="ARBA" id="ARBA00022450"/>
    </source>
</evidence>
<dbReference type="PROSITE" id="PS52004">
    <property type="entry name" value="KS3_2"/>
    <property type="match status" value="1"/>
</dbReference>
<evidence type="ECO:0000256" key="1">
    <source>
        <dbReference type="ARBA" id="ARBA00004792"/>
    </source>
</evidence>
<dbReference type="InterPro" id="IPR014031">
    <property type="entry name" value="Ketoacyl_synth_C"/>
</dbReference>
<protein>
    <submittedName>
        <fullName evidence="13">SDR family NAD(P)-dependent oxidoreductase</fullName>
    </submittedName>
</protein>
<dbReference type="CDD" id="cd08953">
    <property type="entry name" value="KR_2_SDR_x"/>
    <property type="match status" value="1"/>
</dbReference>
<evidence type="ECO:0000256" key="8">
    <source>
        <dbReference type="PROSITE-ProRule" id="PRU01363"/>
    </source>
</evidence>
<dbReference type="InterPro" id="IPR036736">
    <property type="entry name" value="ACP-like_sf"/>
</dbReference>
<evidence type="ECO:0000256" key="5">
    <source>
        <dbReference type="ARBA" id="ARBA00023194"/>
    </source>
</evidence>
<dbReference type="PROSITE" id="PS00606">
    <property type="entry name" value="KS3_1"/>
    <property type="match status" value="1"/>
</dbReference>
<dbReference type="PROSITE" id="PS00012">
    <property type="entry name" value="PHOSPHOPANTETHEINE"/>
    <property type="match status" value="1"/>
</dbReference>
<dbReference type="Pfam" id="PF00698">
    <property type="entry name" value="Acyl_transf_1"/>
    <property type="match status" value="1"/>
</dbReference>
<dbReference type="CDD" id="cd00833">
    <property type="entry name" value="PKS"/>
    <property type="match status" value="1"/>
</dbReference>
<dbReference type="InterPro" id="IPR014030">
    <property type="entry name" value="Ketoacyl_synth_N"/>
</dbReference>
<feature type="region of interest" description="N-terminal hotdog fold" evidence="8">
    <location>
        <begin position="1400"/>
        <end position="1525"/>
    </location>
</feature>
<dbReference type="Gene3D" id="3.40.50.720">
    <property type="entry name" value="NAD(P)-binding Rossmann-like Domain"/>
    <property type="match status" value="1"/>
</dbReference>
<dbReference type="InterPro" id="IPR016039">
    <property type="entry name" value="Thiolase-like"/>
</dbReference>
<dbReference type="SUPFAM" id="SSF55048">
    <property type="entry name" value="Probable ACP-binding domain of malonyl-CoA ACP transacylase"/>
    <property type="match status" value="1"/>
</dbReference>
<dbReference type="InterPro" id="IPR049490">
    <property type="entry name" value="C883_1060-like_KR_N"/>
</dbReference>
<dbReference type="InterPro" id="IPR020807">
    <property type="entry name" value="PKS_DH"/>
</dbReference>
<dbReference type="InterPro" id="IPR050091">
    <property type="entry name" value="PKS_NRPS_Biosynth_Enz"/>
</dbReference>
<feature type="region of interest" description="Disordered" evidence="9">
    <location>
        <begin position="1850"/>
        <end position="1892"/>
    </location>
</feature>
<dbReference type="InterPro" id="IPR009081">
    <property type="entry name" value="PP-bd_ACP"/>
</dbReference>
<gene>
    <name evidence="13" type="ORF">RM717_27270</name>
</gene>
<evidence type="ECO:0000256" key="4">
    <source>
        <dbReference type="ARBA" id="ARBA00022679"/>
    </source>
</evidence>
<dbReference type="InterPro" id="IPR049900">
    <property type="entry name" value="PKS_mFAS_DH"/>
</dbReference>
<comment type="caution">
    <text evidence="13">The sequence shown here is derived from an EMBL/GenBank/DDBJ whole genome shotgun (WGS) entry which is preliminary data.</text>
</comment>
<dbReference type="Gene3D" id="3.40.47.10">
    <property type="match status" value="1"/>
</dbReference>
<name>A0ABU2W8P8_9ACTN</name>
<keyword evidence="2" id="KW-0596">Phosphopantetheine</keyword>
<accession>A0ABU2W8P8</accession>
<dbReference type="PANTHER" id="PTHR43775:SF51">
    <property type="entry name" value="INACTIVE PHENOLPHTHIOCEROL SYNTHESIS POLYKETIDE SYNTHASE TYPE I PKS1-RELATED"/>
    <property type="match status" value="1"/>
</dbReference>
<keyword evidence="14" id="KW-1185">Reference proteome</keyword>
<dbReference type="InterPro" id="IPR049551">
    <property type="entry name" value="PKS_DH_C"/>
</dbReference>
<dbReference type="PROSITE" id="PS52019">
    <property type="entry name" value="PKS_MFAS_DH"/>
    <property type="match status" value="1"/>
</dbReference>
<dbReference type="SMART" id="SM00825">
    <property type="entry name" value="PKS_KS"/>
    <property type="match status" value="1"/>
</dbReference>
<dbReference type="SMART" id="SM00823">
    <property type="entry name" value="PKS_PP"/>
    <property type="match status" value="1"/>
</dbReference>
<dbReference type="EMBL" id="JAVRFG010000046">
    <property type="protein sequence ID" value="MDT0494212.1"/>
    <property type="molecule type" value="Genomic_DNA"/>
</dbReference>
<keyword evidence="5" id="KW-0045">Antibiotic biosynthesis</keyword>
<dbReference type="Pfam" id="PF21394">
    <property type="entry name" value="Beta-ketacyl_N"/>
    <property type="match status" value="1"/>
</dbReference>
<dbReference type="Gene3D" id="3.30.70.3290">
    <property type="match status" value="1"/>
</dbReference>
<feature type="compositionally biased region" description="Basic and acidic residues" evidence="9">
    <location>
        <begin position="1850"/>
        <end position="1870"/>
    </location>
</feature>